<sequence length="127" mass="14499">MSSANLKCDKDNEEDENEEDDGFFVPPCYLSDGEGEEDDNSDGEVTTVKKTGSRVKIDSDDEDDNEKGQDDVSDEHRKARMAQRASEWSKRTEKKKALNIIPRAIGPVYREKDAPPEFKFMKACHFY</sequence>
<dbReference type="Proteomes" id="UP000005237">
    <property type="component" value="Unassembled WGS sequence"/>
</dbReference>
<proteinExistence type="predicted"/>
<feature type="region of interest" description="Disordered" evidence="1">
    <location>
        <begin position="1"/>
        <end position="93"/>
    </location>
</feature>
<feature type="compositionally biased region" description="Basic and acidic residues" evidence="1">
    <location>
        <begin position="66"/>
        <end position="77"/>
    </location>
</feature>
<feature type="compositionally biased region" description="Acidic residues" evidence="1">
    <location>
        <begin position="33"/>
        <end position="42"/>
    </location>
</feature>
<name>A0A8R1HS71_CAEJA</name>
<keyword evidence="3" id="KW-1185">Reference proteome</keyword>
<evidence type="ECO:0000313" key="3">
    <source>
        <dbReference type="Proteomes" id="UP000005237"/>
    </source>
</evidence>
<dbReference type="AlphaFoldDB" id="A0A8R1HS71"/>
<reference evidence="2" key="2">
    <citation type="submission" date="2022-06" db="UniProtKB">
        <authorList>
            <consortium name="EnsemblMetazoa"/>
        </authorList>
    </citation>
    <scope>IDENTIFICATION</scope>
    <source>
        <strain evidence="2">DF5081</strain>
    </source>
</reference>
<dbReference type="EnsemblMetazoa" id="CJA09564.1">
    <property type="protein sequence ID" value="CJA09564.1"/>
    <property type="gene ID" value="WBGene00128767"/>
</dbReference>
<organism evidence="2 3">
    <name type="scientific">Caenorhabditis japonica</name>
    <dbReference type="NCBI Taxonomy" id="281687"/>
    <lineage>
        <taxon>Eukaryota</taxon>
        <taxon>Metazoa</taxon>
        <taxon>Ecdysozoa</taxon>
        <taxon>Nematoda</taxon>
        <taxon>Chromadorea</taxon>
        <taxon>Rhabditida</taxon>
        <taxon>Rhabditina</taxon>
        <taxon>Rhabditomorpha</taxon>
        <taxon>Rhabditoidea</taxon>
        <taxon>Rhabditidae</taxon>
        <taxon>Peloderinae</taxon>
        <taxon>Caenorhabditis</taxon>
    </lineage>
</organism>
<accession>A0A8R1HS71</accession>
<reference evidence="3" key="1">
    <citation type="submission" date="2010-08" db="EMBL/GenBank/DDBJ databases">
        <authorList>
            <consortium name="Caenorhabditis japonica Sequencing Consortium"/>
            <person name="Wilson R.K."/>
        </authorList>
    </citation>
    <scope>NUCLEOTIDE SEQUENCE [LARGE SCALE GENOMIC DNA]</scope>
    <source>
        <strain evidence="3">DF5081</strain>
    </source>
</reference>
<protein>
    <submittedName>
        <fullName evidence="2">Uncharacterized protein</fullName>
    </submittedName>
</protein>
<evidence type="ECO:0000313" key="2">
    <source>
        <dbReference type="EnsemblMetazoa" id="CJA09564.1"/>
    </source>
</evidence>
<evidence type="ECO:0000256" key="1">
    <source>
        <dbReference type="SAM" id="MobiDB-lite"/>
    </source>
</evidence>
<feature type="compositionally biased region" description="Acidic residues" evidence="1">
    <location>
        <begin position="11"/>
        <end position="22"/>
    </location>
</feature>